<evidence type="ECO:0000313" key="3">
    <source>
        <dbReference type="Proteomes" id="UP000807353"/>
    </source>
</evidence>
<dbReference type="Proteomes" id="UP000807353">
    <property type="component" value="Unassembled WGS sequence"/>
</dbReference>
<reference evidence="2" key="1">
    <citation type="submission" date="2020-11" db="EMBL/GenBank/DDBJ databases">
        <authorList>
            <consortium name="DOE Joint Genome Institute"/>
            <person name="Ahrendt S."/>
            <person name="Riley R."/>
            <person name="Andreopoulos W."/>
            <person name="Labutti K."/>
            <person name="Pangilinan J."/>
            <person name="Ruiz-Duenas F.J."/>
            <person name="Barrasa J.M."/>
            <person name="Sanchez-Garcia M."/>
            <person name="Camarero S."/>
            <person name="Miyauchi S."/>
            <person name="Serrano A."/>
            <person name="Linde D."/>
            <person name="Babiker R."/>
            <person name="Drula E."/>
            <person name="Ayuso-Fernandez I."/>
            <person name="Pacheco R."/>
            <person name="Padilla G."/>
            <person name="Ferreira P."/>
            <person name="Barriuso J."/>
            <person name="Kellner H."/>
            <person name="Castanera R."/>
            <person name="Alfaro M."/>
            <person name="Ramirez L."/>
            <person name="Pisabarro A.G."/>
            <person name="Kuo A."/>
            <person name="Tritt A."/>
            <person name="Lipzen A."/>
            <person name="He G."/>
            <person name="Yan M."/>
            <person name="Ng V."/>
            <person name="Cullen D."/>
            <person name="Martin F."/>
            <person name="Rosso M.-N."/>
            <person name="Henrissat B."/>
            <person name="Hibbett D."/>
            <person name="Martinez A.T."/>
            <person name="Grigoriev I.V."/>
        </authorList>
    </citation>
    <scope>NUCLEOTIDE SEQUENCE</scope>
    <source>
        <strain evidence="2">CBS 247.69</strain>
    </source>
</reference>
<proteinExistence type="predicted"/>
<gene>
    <name evidence="2" type="ORF">BDZ94DRAFT_1257533</name>
</gene>
<dbReference type="AlphaFoldDB" id="A0A9P5Y8E2"/>
<comment type="caution">
    <text evidence="2">The sequence shown here is derived from an EMBL/GenBank/DDBJ whole genome shotgun (WGS) entry which is preliminary data.</text>
</comment>
<accession>A0A9P5Y8E2</accession>
<feature type="region of interest" description="Disordered" evidence="1">
    <location>
        <begin position="27"/>
        <end position="67"/>
    </location>
</feature>
<sequence>MYFGQVGYHYASYHSNTVSWIVESPYLGPTPDPPSSNTIKPKAPPRKGGCGSCTRKIPPPHKTRSPLGVVQRYNSETNFGHPACI</sequence>
<organism evidence="2 3">
    <name type="scientific">Collybia nuda</name>
    <dbReference type="NCBI Taxonomy" id="64659"/>
    <lineage>
        <taxon>Eukaryota</taxon>
        <taxon>Fungi</taxon>
        <taxon>Dikarya</taxon>
        <taxon>Basidiomycota</taxon>
        <taxon>Agaricomycotina</taxon>
        <taxon>Agaricomycetes</taxon>
        <taxon>Agaricomycetidae</taxon>
        <taxon>Agaricales</taxon>
        <taxon>Tricholomatineae</taxon>
        <taxon>Clitocybaceae</taxon>
        <taxon>Collybia</taxon>
    </lineage>
</organism>
<evidence type="ECO:0000256" key="1">
    <source>
        <dbReference type="SAM" id="MobiDB-lite"/>
    </source>
</evidence>
<protein>
    <submittedName>
        <fullName evidence="2">Uncharacterized protein</fullName>
    </submittedName>
</protein>
<dbReference type="EMBL" id="MU150257">
    <property type="protein sequence ID" value="KAF9464085.1"/>
    <property type="molecule type" value="Genomic_DNA"/>
</dbReference>
<evidence type="ECO:0000313" key="2">
    <source>
        <dbReference type="EMBL" id="KAF9464085.1"/>
    </source>
</evidence>
<keyword evidence="3" id="KW-1185">Reference proteome</keyword>
<name>A0A9P5Y8E2_9AGAR</name>